<evidence type="ECO:0000256" key="1">
    <source>
        <dbReference type="ARBA" id="ARBA00004651"/>
    </source>
</evidence>
<evidence type="ECO:0000256" key="7">
    <source>
        <dbReference type="SAM" id="Phobius"/>
    </source>
</evidence>
<dbReference type="Gene3D" id="3.40.50.300">
    <property type="entry name" value="P-loop containing nucleotide triphosphate hydrolases"/>
    <property type="match status" value="1"/>
</dbReference>
<dbReference type="SUPFAM" id="SSF90123">
    <property type="entry name" value="ABC transporter transmembrane region"/>
    <property type="match status" value="1"/>
</dbReference>
<evidence type="ECO:0000259" key="8">
    <source>
        <dbReference type="PROSITE" id="PS50893"/>
    </source>
</evidence>
<evidence type="ECO:0000256" key="5">
    <source>
        <dbReference type="ARBA" id="ARBA00022989"/>
    </source>
</evidence>
<dbReference type="GO" id="GO:0015421">
    <property type="term" value="F:ABC-type oligopeptide transporter activity"/>
    <property type="evidence" value="ECO:0007669"/>
    <property type="project" value="TreeGrafter"/>
</dbReference>
<dbReference type="Pfam" id="PF00005">
    <property type="entry name" value="ABC_tran"/>
    <property type="match status" value="1"/>
</dbReference>
<dbReference type="InterPro" id="IPR039421">
    <property type="entry name" value="Type_1_exporter"/>
</dbReference>
<evidence type="ECO:0008006" key="12">
    <source>
        <dbReference type="Google" id="ProtNLM"/>
    </source>
</evidence>
<feature type="transmembrane region" description="Helical" evidence="7">
    <location>
        <begin position="73"/>
        <end position="93"/>
    </location>
</feature>
<dbReference type="EMBL" id="PCWW01000038">
    <property type="protein sequence ID" value="PIR13422.1"/>
    <property type="molecule type" value="Genomic_DNA"/>
</dbReference>
<dbReference type="CDD" id="cd07346">
    <property type="entry name" value="ABC_6TM_exporters"/>
    <property type="match status" value="1"/>
</dbReference>
<dbReference type="InterPro" id="IPR011527">
    <property type="entry name" value="ABC1_TM_dom"/>
</dbReference>
<dbReference type="InterPro" id="IPR017871">
    <property type="entry name" value="ABC_transporter-like_CS"/>
</dbReference>
<dbReference type="InterPro" id="IPR036640">
    <property type="entry name" value="ABC1_TM_sf"/>
</dbReference>
<dbReference type="PROSITE" id="PS00211">
    <property type="entry name" value="ABC_TRANSPORTER_1"/>
    <property type="match status" value="1"/>
</dbReference>
<keyword evidence="5 7" id="KW-1133">Transmembrane helix</keyword>
<feature type="transmembrane region" description="Helical" evidence="7">
    <location>
        <begin position="151"/>
        <end position="172"/>
    </location>
</feature>
<evidence type="ECO:0000256" key="3">
    <source>
        <dbReference type="ARBA" id="ARBA00022741"/>
    </source>
</evidence>
<dbReference type="PANTHER" id="PTHR43394">
    <property type="entry name" value="ATP-DEPENDENT PERMEASE MDL1, MITOCHONDRIAL"/>
    <property type="match status" value="1"/>
</dbReference>
<dbReference type="FunFam" id="3.40.50.300:FF:000218">
    <property type="entry name" value="Multidrug ABC transporter ATP-binding protein"/>
    <property type="match status" value="1"/>
</dbReference>
<organism evidence="10 11">
    <name type="scientific">Candidatus Falkowbacteria bacterium CG11_big_fil_rev_8_21_14_0_20_39_10</name>
    <dbReference type="NCBI Taxonomy" id="1974570"/>
    <lineage>
        <taxon>Bacteria</taxon>
        <taxon>Candidatus Falkowiibacteriota</taxon>
    </lineage>
</organism>
<proteinExistence type="predicted"/>
<sequence length="596" mass="67541">MSKKTEKLNNSQEFNISGFWLRSWKLLTLLHKQIKILLVLLVVFELSKFVIPYLFKLIIDSITNFNLEDVDKIVYLIIAMFIAGEISAIIDYFTDSRIMRIVNSAENYLPVNAQKKMLSLSLSYHEKENTGNKISKIQRGVDKIINLLSNFFWDVLPTVIQVILTTGVLFVVDYRFGLIFLFFAPIFGWLSFRLNKNVYPYRKARHDDYEISAGLMAQAIININTVKSFVQEKREESKYTKIRDKIKSNIKKEFGLVLKYNWARNLVINVGRTVIIFFGVYLITKGAITIGSLVFVVTISDKALISLFRISRLYDRIMESAEAIDRLYFLEQEKSNIINKPNGLKPKEIIGQVEFKGVSFKYDDASQKALGKVSLKISSGCVTALVGPSGGGKTTVARMIYRHYDPQAGIVRLDDKDLRDYDLYSFRKFIAIVPQEVEIFDSSVRDNIAYANPGASLREIKAVAKIANAEEFINNLKDGYDTLVGERGIKLSGGQRQRVGIARAILANPRILIFDEATSNLDSYSEKLIQDAISKIRKGRTMIIIAHRLSTIKKADKIIVLENGQIAEQGSHYELAQTGGGLYAKLLKLQEVGDVE</sequence>
<comment type="caution">
    <text evidence="10">The sequence shown here is derived from an EMBL/GenBank/DDBJ whole genome shotgun (WGS) entry which is preliminary data.</text>
</comment>
<dbReference type="GO" id="GO:0016887">
    <property type="term" value="F:ATP hydrolysis activity"/>
    <property type="evidence" value="ECO:0007669"/>
    <property type="project" value="InterPro"/>
</dbReference>
<dbReference type="Gene3D" id="1.20.1560.10">
    <property type="entry name" value="ABC transporter type 1, transmembrane domain"/>
    <property type="match status" value="1"/>
</dbReference>
<feature type="transmembrane region" description="Helical" evidence="7">
    <location>
        <begin position="34"/>
        <end position="53"/>
    </location>
</feature>
<dbReference type="Pfam" id="PF00664">
    <property type="entry name" value="ABC_membrane"/>
    <property type="match status" value="1"/>
</dbReference>
<reference evidence="10 11" key="1">
    <citation type="submission" date="2017-09" db="EMBL/GenBank/DDBJ databases">
        <title>Depth-based differentiation of microbial function through sediment-hosted aquifers and enrichment of novel symbionts in the deep terrestrial subsurface.</title>
        <authorList>
            <person name="Probst A.J."/>
            <person name="Ladd B."/>
            <person name="Jarett J.K."/>
            <person name="Geller-Mcgrath D.E."/>
            <person name="Sieber C.M."/>
            <person name="Emerson J.B."/>
            <person name="Anantharaman K."/>
            <person name="Thomas B.C."/>
            <person name="Malmstrom R."/>
            <person name="Stieglmeier M."/>
            <person name="Klingl A."/>
            <person name="Woyke T."/>
            <person name="Ryan C.M."/>
            <person name="Banfield J.F."/>
        </authorList>
    </citation>
    <scope>NUCLEOTIDE SEQUENCE [LARGE SCALE GENOMIC DNA]</scope>
    <source>
        <strain evidence="10">CG11_big_fil_rev_8_21_14_0_20_39_10</strain>
    </source>
</reference>
<dbReference type="PANTHER" id="PTHR43394:SF1">
    <property type="entry name" value="ATP-BINDING CASSETTE SUB-FAMILY B MEMBER 10, MITOCHONDRIAL"/>
    <property type="match status" value="1"/>
</dbReference>
<dbReference type="SUPFAM" id="SSF52540">
    <property type="entry name" value="P-loop containing nucleoside triphosphate hydrolases"/>
    <property type="match status" value="1"/>
</dbReference>
<comment type="subcellular location">
    <subcellularLocation>
        <location evidence="1">Cell membrane</location>
        <topology evidence="1">Multi-pass membrane protein</topology>
    </subcellularLocation>
</comment>
<feature type="domain" description="ABC transmembrane type-1" evidence="9">
    <location>
        <begin position="36"/>
        <end position="319"/>
    </location>
</feature>
<keyword evidence="6 7" id="KW-0472">Membrane</keyword>
<evidence type="ECO:0000256" key="6">
    <source>
        <dbReference type="ARBA" id="ARBA00023136"/>
    </source>
</evidence>
<protein>
    <recommendedName>
        <fullName evidence="12">ABC transporter ATP-binding protein</fullName>
    </recommendedName>
</protein>
<evidence type="ECO:0000256" key="4">
    <source>
        <dbReference type="ARBA" id="ARBA00022840"/>
    </source>
</evidence>
<feature type="domain" description="ABC transporter" evidence="8">
    <location>
        <begin position="353"/>
        <end position="588"/>
    </location>
</feature>
<evidence type="ECO:0000313" key="11">
    <source>
        <dbReference type="Proteomes" id="UP000230869"/>
    </source>
</evidence>
<dbReference type="PROSITE" id="PS50929">
    <property type="entry name" value="ABC_TM1F"/>
    <property type="match status" value="1"/>
</dbReference>
<evidence type="ECO:0000256" key="2">
    <source>
        <dbReference type="ARBA" id="ARBA00022692"/>
    </source>
</evidence>
<dbReference type="InterPro" id="IPR027417">
    <property type="entry name" value="P-loop_NTPase"/>
</dbReference>
<keyword evidence="4" id="KW-0067">ATP-binding</keyword>
<dbReference type="PROSITE" id="PS50893">
    <property type="entry name" value="ABC_TRANSPORTER_2"/>
    <property type="match status" value="1"/>
</dbReference>
<dbReference type="AlphaFoldDB" id="A0A2M6K939"/>
<keyword evidence="3" id="KW-0547">Nucleotide-binding</keyword>
<evidence type="ECO:0000313" key="10">
    <source>
        <dbReference type="EMBL" id="PIR13422.1"/>
    </source>
</evidence>
<dbReference type="Proteomes" id="UP000230869">
    <property type="component" value="Unassembled WGS sequence"/>
</dbReference>
<dbReference type="InterPro" id="IPR003439">
    <property type="entry name" value="ABC_transporter-like_ATP-bd"/>
</dbReference>
<dbReference type="GO" id="GO:0005886">
    <property type="term" value="C:plasma membrane"/>
    <property type="evidence" value="ECO:0007669"/>
    <property type="project" value="UniProtKB-SubCell"/>
</dbReference>
<dbReference type="GO" id="GO:0005524">
    <property type="term" value="F:ATP binding"/>
    <property type="evidence" value="ECO:0007669"/>
    <property type="project" value="UniProtKB-KW"/>
</dbReference>
<gene>
    <name evidence="10" type="ORF">COV49_02340</name>
</gene>
<keyword evidence="2 7" id="KW-0812">Transmembrane</keyword>
<feature type="transmembrane region" description="Helical" evidence="7">
    <location>
        <begin position="178"/>
        <end position="195"/>
    </location>
</feature>
<dbReference type="SMART" id="SM00382">
    <property type="entry name" value="AAA"/>
    <property type="match status" value="1"/>
</dbReference>
<name>A0A2M6K939_9BACT</name>
<dbReference type="InterPro" id="IPR003593">
    <property type="entry name" value="AAA+_ATPase"/>
</dbReference>
<accession>A0A2M6K939</accession>
<evidence type="ECO:0000259" key="9">
    <source>
        <dbReference type="PROSITE" id="PS50929"/>
    </source>
</evidence>